<evidence type="ECO:0000313" key="2">
    <source>
        <dbReference type="EMBL" id="CAF1673296.1"/>
    </source>
</evidence>
<dbReference type="EMBL" id="CAJNOW010019563">
    <property type="protein sequence ID" value="CAF1673296.1"/>
    <property type="molecule type" value="Genomic_DNA"/>
</dbReference>
<evidence type="ECO:0000313" key="10">
    <source>
        <dbReference type="Proteomes" id="UP000663866"/>
    </source>
</evidence>
<evidence type="ECO:0000313" key="8">
    <source>
        <dbReference type="EMBL" id="CAF4517860.1"/>
    </source>
</evidence>
<dbReference type="EMBL" id="CAJNOV010007834">
    <property type="protein sequence ID" value="CAF1300166.1"/>
    <property type="molecule type" value="Genomic_DNA"/>
</dbReference>
<evidence type="ECO:0000313" key="6">
    <source>
        <dbReference type="EMBL" id="CAF4427382.1"/>
    </source>
</evidence>
<comment type="caution">
    <text evidence="1">The sequence shown here is derived from an EMBL/GenBank/DDBJ whole genome shotgun (WGS) entry which is preliminary data.</text>
</comment>
<dbReference type="AlphaFoldDB" id="A0A815DQW0"/>
<evidence type="ECO:0000313" key="3">
    <source>
        <dbReference type="EMBL" id="CAF2038048.1"/>
    </source>
</evidence>
<reference evidence="1" key="1">
    <citation type="submission" date="2021-02" db="EMBL/GenBank/DDBJ databases">
        <authorList>
            <person name="Nowell W R."/>
        </authorList>
    </citation>
    <scope>NUCLEOTIDE SEQUENCE</scope>
</reference>
<evidence type="ECO:0000313" key="1">
    <source>
        <dbReference type="EMBL" id="CAF1300166.1"/>
    </source>
</evidence>
<evidence type="ECO:0000313" key="7">
    <source>
        <dbReference type="EMBL" id="CAF4476323.1"/>
    </source>
</evidence>
<evidence type="ECO:0000313" key="9">
    <source>
        <dbReference type="Proteomes" id="UP000663855"/>
    </source>
</evidence>
<gene>
    <name evidence="7" type="ORF">BYL167_LOCUS34904</name>
    <name evidence="1" type="ORF">CJN711_LOCUS16889</name>
    <name evidence="8" type="ORF">GIL414_LOCUS35475</name>
    <name evidence="2" type="ORF">KQP761_LOCUS34742</name>
    <name evidence="3" type="ORF">MBJ925_LOCUS10995</name>
    <name evidence="5" type="ORF">OVN521_LOCUS33528</name>
    <name evidence="6" type="ORF">SMN809_LOCUS31649</name>
    <name evidence="4" type="ORF">WKI299_LOCUS21945</name>
</gene>
<dbReference type="EMBL" id="CAJOBG010036323">
    <property type="protein sequence ID" value="CAF4373243.1"/>
    <property type="molecule type" value="Genomic_DNA"/>
</dbReference>
<dbReference type="Proteomes" id="UP000663856">
    <property type="component" value="Unassembled WGS sequence"/>
</dbReference>
<dbReference type="EMBL" id="CAJOBH010071985">
    <property type="protein sequence ID" value="CAF4476323.1"/>
    <property type="molecule type" value="Genomic_DNA"/>
</dbReference>
<dbReference type="EMBL" id="CAJNRE010004682">
    <property type="protein sequence ID" value="CAF2038048.1"/>
    <property type="molecule type" value="Genomic_DNA"/>
</dbReference>
<evidence type="ECO:0000313" key="5">
    <source>
        <dbReference type="EMBL" id="CAF4373243.1"/>
    </source>
</evidence>
<sequence>MATTSNHLAPALEVKELTKKQQTEIFSQQQCYPQSADAQTLAIMKYWIFGMRNVVTTYGATYGPIAALCQAQILTRTLIACTRIQGPLTMAAVTRLQYALNMDPCSYSVMTMMMPMQAAQLSQMYIGTYASILCMNW</sequence>
<dbReference type="Proteomes" id="UP000663855">
    <property type="component" value="Unassembled WGS sequence"/>
</dbReference>
<dbReference type="Proteomes" id="UP000681967">
    <property type="component" value="Unassembled WGS sequence"/>
</dbReference>
<accession>A0A815DQW0</accession>
<keyword evidence="10" id="KW-1185">Reference proteome</keyword>
<dbReference type="EMBL" id="CAJOBI010063933">
    <property type="protein sequence ID" value="CAF4427382.1"/>
    <property type="molecule type" value="Genomic_DNA"/>
</dbReference>
<evidence type="ECO:0000313" key="4">
    <source>
        <dbReference type="EMBL" id="CAF2109265.1"/>
    </source>
</evidence>
<dbReference type="Proteomes" id="UP000663824">
    <property type="component" value="Unassembled WGS sequence"/>
</dbReference>
<protein>
    <submittedName>
        <fullName evidence="1">Uncharacterized protein</fullName>
    </submittedName>
</protein>
<dbReference type="Proteomes" id="UP000676336">
    <property type="component" value="Unassembled WGS sequence"/>
</dbReference>
<dbReference type="EMBL" id="CAJOBJ010085251">
    <property type="protein sequence ID" value="CAF4517860.1"/>
    <property type="molecule type" value="Genomic_DNA"/>
</dbReference>
<dbReference type="Proteomes" id="UP000663834">
    <property type="component" value="Unassembled WGS sequence"/>
</dbReference>
<name>A0A815DQW0_9BILA</name>
<dbReference type="Proteomes" id="UP000681720">
    <property type="component" value="Unassembled WGS sequence"/>
</dbReference>
<dbReference type="EMBL" id="CAJNRF010009373">
    <property type="protein sequence ID" value="CAF2109265.1"/>
    <property type="molecule type" value="Genomic_DNA"/>
</dbReference>
<proteinExistence type="predicted"/>
<organism evidence="1 9">
    <name type="scientific">Rotaria magnacalcarata</name>
    <dbReference type="NCBI Taxonomy" id="392030"/>
    <lineage>
        <taxon>Eukaryota</taxon>
        <taxon>Metazoa</taxon>
        <taxon>Spiralia</taxon>
        <taxon>Gnathifera</taxon>
        <taxon>Rotifera</taxon>
        <taxon>Eurotatoria</taxon>
        <taxon>Bdelloidea</taxon>
        <taxon>Philodinida</taxon>
        <taxon>Philodinidae</taxon>
        <taxon>Rotaria</taxon>
    </lineage>
</organism>
<dbReference type="Proteomes" id="UP000663866">
    <property type="component" value="Unassembled WGS sequence"/>
</dbReference>